<sequence length="1050" mass="117408">MSQINAVEAPIINSPFDEPKFHWHIEEGKQPQKREGRRPASYFFRVPEHAGRGMKAKKQTMLFDQDAKGNEYLLDTANLIRQRLKEWRAREYSGASKITRELIALWHSTDRKQRLFFAQLEAVETVLLLIEGPDDLKQGVRIPPDEPGDDAKAAGYKAFIRYAVKMCTGSGKSTVMGMLAAWSILNKVADSANPNYSDTVLIVCPNVTVRDRLHELDPNLDEISLYRTRELVPLHCMPDLRRGEVFVTNWHNLERRELSDVNGTSAKVVKRGMPIEKRRTLKLGGKDQLTEADVRQQALMGTFEIVGEVKDRRGVLTAFEVKETRYYESDTAFLRRVLGNRKGRSSAIMVMNDEAHHAYRRGKAEPDDEYALDEETADADAREATVWIEGLDRINKALNGSKNGVRLCVDLSATPFFIQGSGNEVGKPFPWVVSDFSLLEGIEAGLVKIPQLPAQDITGGETPAYFNVWRWVQERIEQDGGGKAKLTPDMVMRYATTPVTQLADEWRKTLDTWKAQFKEGFRKTDVPPVFIVVCRDTALAKELYEWLANGKPDHGQSPVEFRNKPGQENTIRVDSKIAEDIASGGASGSDEARRLRFVLETIGKTAWPGGRIPQEYEGLVEKHNRKALDDEGSGLVTIDASIPPGRGVRCIISVAMLSEGWDCNTVTHVVGLRPFGSQLLCEQVVGRALRRTSYAIDKNGFFQEETAKVFGVPFELIPFKVEGGGAPPPTPPFNQIYADPAKANFEITFPVVEGYADPGITRISLDWAKIPMLTLDPLEVPDTTLMKGLAGADGSLAAYGPGAAELVTLEAWRTRIRVQQVAFTLASTLVKQWQKEKGDSIPTHRLFPQLLAYAQQFLATKLVCKGNRAPQDVALNPYFGKAVGCIIDNLQAVDESGQVQERPIIAAGTAGMRSTRFVEFATGRDLWSVTRSHLNAMVADTKKWEQSAAYCLDTHPQVRAWVKNDHLGFVVPYRKDGTKRNYLPDFIVELVSGEKLVVEIKGQVIDDTLVKEAAAKRWCEAVNRDSRFGRWSYHLMKHPADLMKLLDQSN</sequence>
<dbReference type="AlphaFoldDB" id="A0A1I7GAV9"/>
<evidence type="ECO:0000313" key="1">
    <source>
        <dbReference type="EMBL" id="SFU45563.1"/>
    </source>
</evidence>
<protein>
    <submittedName>
        <fullName evidence="1">Type III restriction enzyme</fullName>
    </submittedName>
</protein>
<organism evidence="1 2">
    <name type="scientific">Nitrosospira multiformis</name>
    <dbReference type="NCBI Taxonomy" id="1231"/>
    <lineage>
        <taxon>Bacteria</taxon>
        <taxon>Pseudomonadati</taxon>
        <taxon>Pseudomonadota</taxon>
        <taxon>Betaproteobacteria</taxon>
        <taxon>Nitrosomonadales</taxon>
        <taxon>Nitrosomonadaceae</taxon>
        <taxon>Nitrosospira</taxon>
    </lineage>
</organism>
<accession>A0A1I7GAV9</accession>
<dbReference type="InterPro" id="IPR027417">
    <property type="entry name" value="P-loop_NTPase"/>
</dbReference>
<evidence type="ECO:0000313" key="2">
    <source>
        <dbReference type="Proteomes" id="UP000182649"/>
    </source>
</evidence>
<dbReference type="InterPro" id="IPR050742">
    <property type="entry name" value="Helicase_Restrict-Modif_Enz"/>
</dbReference>
<dbReference type="NCBIfam" id="NF046055">
    <property type="entry name" value="restr_BPTD_3080"/>
    <property type="match status" value="1"/>
</dbReference>
<dbReference type="OrthoDB" id="9803459at2"/>
<dbReference type="RefSeq" id="WP_074973822.1">
    <property type="nucleotide sequence ID" value="NZ_FPBZ01000004.1"/>
</dbReference>
<reference evidence="2" key="1">
    <citation type="submission" date="2016-10" db="EMBL/GenBank/DDBJ databases">
        <authorList>
            <person name="Varghese N."/>
            <person name="Submissions S."/>
        </authorList>
    </citation>
    <scope>NUCLEOTIDE SEQUENCE [LARGE SCALE GENOMIC DNA]</scope>
    <source>
        <strain evidence="2">Nl14</strain>
    </source>
</reference>
<name>A0A1I7GAV9_9PROT</name>
<gene>
    <name evidence="1" type="ORF">SAMN05216417_10466</name>
</gene>
<dbReference type="PANTHER" id="PTHR47396:SF1">
    <property type="entry name" value="ATP-DEPENDENT HELICASE IRC3-RELATED"/>
    <property type="match status" value="1"/>
</dbReference>
<proteinExistence type="predicted"/>
<dbReference type="EMBL" id="FPBZ01000004">
    <property type="protein sequence ID" value="SFU45563.1"/>
    <property type="molecule type" value="Genomic_DNA"/>
</dbReference>
<dbReference type="PANTHER" id="PTHR47396">
    <property type="entry name" value="TYPE I RESTRICTION ENZYME ECOKI R PROTEIN"/>
    <property type="match status" value="1"/>
</dbReference>
<dbReference type="Proteomes" id="UP000182649">
    <property type="component" value="Unassembled WGS sequence"/>
</dbReference>
<dbReference type="Gene3D" id="3.40.50.300">
    <property type="entry name" value="P-loop containing nucleotide triphosphate hydrolases"/>
    <property type="match status" value="1"/>
</dbReference>
<dbReference type="SUPFAM" id="SSF52540">
    <property type="entry name" value="P-loop containing nucleoside triphosphate hydrolases"/>
    <property type="match status" value="2"/>
</dbReference>
<dbReference type="GO" id="GO:0005829">
    <property type="term" value="C:cytosol"/>
    <property type="evidence" value="ECO:0007669"/>
    <property type="project" value="TreeGrafter"/>
</dbReference>